<comment type="caution">
    <text evidence="1">The sequence shown here is derived from an EMBL/GenBank/DDBJ whole genome shotgun (WGS) entry which is preliminary data.</text>
</comment>
<accession>A0A0D1KWV6</accession>
<name>A0A0D1KWV6_BACIU</name>
<gene>
    <name evidence="1" type="ORF">SC09_Contig17orf00328</name>
</gene>
<evidence type="ECO:0000313" key="2">
    <source>
        <dbReference type="Proteomes" id="UP000032247"/>
    </source>
</evidence>
<reference evidence="1 2" key="1">
    <citation type="submission" date="2014-12" db="EMBL/GenBank/DDBJ databases">
        <title>Comparative genome analysis of Bacillus coagulans HM-08, Clostridium butyricum HM-68, Bacillus subtilis HM-66 and Bacillus licheniformis BL-09.</title>
        <authorList>
            <person name="Zhang H."/>
        </authorList>
    </citation>
    <scope>NUCLEOTIDE SEQUENCE [LARGE SCALE GENOMIC DNA]</scope>
    <source>
        <strain evidence="1 2">HM-66</strain>
    </source>
</reference>
<evidence type="ECO:0000313" key="1">
    <source>
        <dbReference type="EMBL" id="KIU13155.1"/>
    </source>
</evidence>
<proteinExistence type="predicted"/>
<protein>
    <submittedName>
        <fullName evidence="1">Uncharacterized protein</fullName>
    </submittedName>
</protein>
<dbReference type="EMBL" id="JXBC01000001">
    <property type="protein sequence ID" value="KIU13155.1"/>
    <property type="molecule type" value="Genomic_DNA"/>
</dbReference>
<dbReference type="AlphaFoldDB" id="A0A0D1KWV6"/>
<organism evidence="1 2">
    <name type="scientific">Bacillus subtilis</name>
    <dbReference type="NCBI Taxonomy" id="1423"/>
    <lineage>
        <taxon>Bacteria</taxon>
        <taxon>Bacillati</taxon>
        <taxon>Bacillota</taxon>
        <taxon>Bacilli</taxon>
        <taxon>Bacillales</taxon>
        <taxon>Bacillaceae</taxon>
        <taxon>Bacillus</taxon>
    </lineage>
</organism>
<dbReference type="Proteomes" id="UP000032247">
    <property type="component" value="Unassembled WGS sequence"/>
</dbReference>
<sequence>MDILSSNWEYSILHIKKRQNLFLILPEPDAFISTFFECQK</sequence>